<dbReference type="GO" id="GO:0035556">
    <property type="term" value="P:intracellular signal transduction"/>
    <property type="evidence" value="ECO:0007669"/>
    <property type="project" value="InterPro"/>
</dbReference>
<accession>A0A132PM67</accession>
<feature type="domain" description="Guanylate cyclase" evidence="2">
    <location>
        <begin position="213"/>
        <end position="321"/>
    </location>
</feature>
<dbReference type="GO" id="GO:0004016">
    <property type="term" value="F:adenylate cyclase activity"/>
    <property type="evidence" value="ECO:0007669"/>
    <property type="project" value="UniProtKB-ARBA"/>
</dbReference>
<comment type="similarity">
    <text evidence="1">Belongs to the adenylyl cyclase class-3 family.</text>
</comment>
<proteinExistence type="inferred from homology"/>
<dbReference type="AlphaFoldDB" id="A0A132PM67"/>
<dbReference type="PANTHER" id="PTHR43081">
    <property type="entry name" value="ADENYLATE CYCLASE, TERMINAL-DIFFERENTIATION SPECIFIC-RELATED"/>
    <property type="match status" value="1"/>
</dbReference>
<name>A0A132PM67_9MYCO</name>
<dbReference type="Pfam" id="PF16701">
    <property type="entry name" value="Ad_Cy_reg"/>
    <property type="match status" value="1"/>
</dbReference>
<sequence>MSEQTELDTAGLLDGLEGDARAERAELIDWLLARGICADQIRDAINPMLLASRRVAGDDGSYVSAREISEQSGIDLELLQRLQRAMGLPTVEDPDAAVLLRADADAVAFAQRFIELGIDPDQIVLINRVLSEGLSRAAEVMRYAALAAVLEPGATELETAQASEALVAEAAPLLGPMIQDLLFVQLRHAMETEAVNATEREEGVPLPGARLVTVAFADIVGFTRLGEVVPPEDLERLANRLAEAAREVAVPPVRLIKTIGDAVMLVSPHPAALLDAVLALVAATETDEDFPRLRVGVASGLAVSRAGDWFGSPVNLASRVTGVARPGTVLVAESTREAIGDPDRFTWSFAGARHLKGIKGDVKLFRARSQS</sequence>
<dbReference type="GO" id="GO:0006171">
    <property type="term" value="P:cAMP biosynthetic process"/>
    <property type="evidence" value="ECO:0007669"/>
    <property type="project" value="TreeGrafter"/>
</dbReference>
<dbReference type="InterPro" id="IPR032026">
    <property type="entry name" value="Ad_Cy_reg"/>
</dbReference>
<dbReference type="SMART" id="SM00044">
    <property type="entry name" value="CYCc"/>
    <property type="match status" value="1"/>
</dbReference>
<dbReference type="InterPro" id="IPR050697">
    <property type="entry name" value="Adenylyl/Guanylyl_Cyclase_3/4"/>
</dbReference>
<dbReference type="EMBL" id="LGTW01000010">
    <property type="protein sequence ID" value="KWX23122.1"/>
    <property type="molecule type" value="Genomic_DNA"/>
</dbReference>
<dbReference type="InterPro" id="IPR029787">
    <property type="entry name" value="Nucleotide_cyclase"/>
</dbReference>
<reference evidence="3 4" key="1">
    <citation type="submission" date="2015-07" db="EMBL/GenBank/DDBJ databases">
        <title>A draft genome sequence of Mycobacterium wolinskyi.</title>
        <authorList>
            <person name="de Man T.J."/>
            <person name="Perry K.A."/>
            <person name="Coulliette A.D."/>
            <person name="Jensen B."/>
            <person name="Toney N.C."/>
            <person name="Limbago B.M."/>
            <person name="Noble-Wang J."/>
        </authorList>
    </citation>
    <scope>NUCLEOTIDE SEQUENCE [LARGE SCALE GENOMIC DNA]</scope>
    <source>
        <strain evidence="3 4">CDC_01</strain>
    </source>
</reference>
<evidence type="ECO:0000313" key="3">
    <source>
        <dbReference type="EMBL" id="KWX23122.1"/>
    </source>
</evidence>
<evidence type="ECO:0000256" key="1">
    <source>
        <dbReference type="ARBA" id="ARBA00005381"/>
    </source>
</evidence>
<dbReference type="SUPFAM" id="SSF55073">
    <property type="entry name" value="Nucleotide cyclase"/>
    <property type="match status" value="1"/>
</dbReference>
<keyword evidence="4" id="KW-1185">Reference proteome</keyword>
<protein>
    <submittedName>
        <fullName evidence="3">Cyclase</fullName>
    </submittedName>
</protein>
<dbReference type="PATRIC" id="fig|59750.3.peg.821"/>
<dbReference type="InterPro" id="IPR001054">
    <property type="entry name" value="A/G_cyclase"/>
</dbReference>
<dbReference type="Gene3D" id="3.30.70.1230">
    <property type="entry name" value="Nucleotide cyclase"/>
    <property type="match status" value="1"/>
</dbReference>
<dbReference type="CDD" id="cd07302">
    <property type="entry name" value="CHD"/>
    <property type="match status" value="1"/>
</dbReference>
<dbReference type="RefSeq" id="WP_067850955.1">
    <property type="nucleotide sequence ID" value="NZ_LGTW01000010.1"/>
</dbReference>
<dbReference type="PROSITE" id="PS50125">
    <property type="entry name" value="GUANYLATE_CYCLASE_2"/>
    <property type="match status" value="1"/>
</dbReference>
<evidence type="ECO:0000259" key="2">
    <source>
        <dbReference type="PROSITE" id="PS50125"/>
    </source>
</evidence>
<dbReference type="Proteomes" id="UP000070612">
    <property type="component" value="Unassembled WGS sequence"/>
</dbReference>
<gene>
    <name evidence="3" type="ORF">AFM11_17340</name>
</gene>
<dbReference type="STRING" id="59750.AWC31_01920"/>
<dbReference type="PANTHER" id="PTHR43081:SF19">
    <property type="entry name" value="PH-SENSITIVE ADENYLATE CYCLASE RV1264"/>
    <property type="match status" value="1"/>
</dbReference>
<organism evidence="3 4">
    <name type="scientific">Mycolicibacterium wolinskyi</name>
    <dbReference type="NCBI Taxonomy" id="59750"/>
    <lineage>
        <taxon>Bacteria</taxon>
        <taxon>Bacillati</taxon>
        <taxon>Actinomycetota</taxon>
        <taxon>Actinomycetes</taxon>
        <taxon>Mycobacteriales</taxon>
        <taxon>Mycobacteriaceae</taxon>
        <taxon>Mycolicibacterium</taxon>
    </lineage>
</organism>
<comment type="caution">
    <text evidence="3">The sequence shown here is derived from an EMBL/GenBank/DDBJ whole genome shotgun (WGS) entry which is preliminary data.</text>
</comment>
<evidence type="ECO:0000313" key="4">
    <source>
        <dbReference type="Proteomes" id="UP000070612"/>
    </source>
</evidence>
<dbReference type="Pfam" id="PF00211">
    <property type="entry name" value="Guanylate_cyc"/>
    <property type="match status" value="1"/>
</dbReference>